<comment type="caution">
    <text evidence="2">The sequence shown here is derived from an EMBL/GenBank/DDBJ whole genome shotgun (WGS) entry which is preliminary data.</text>
</comment>
<accession>A0ABT9EHX8</accession>
<evidence type="ECO:0000313" key="2">
    <source>
        <dbReference type="EMBL" id="MDP1026524.1"/>
    </source>
</evidence>
<evidence type="ECO:0000256" key="1">
    <source>
        <dbReference type="SAM" id="MobiDB-lite"/>
    </source>
</evidence>
<feature type="compositionally biased region" description="Gly residues" evidence="1">
    <location>
        <begin position="105"/>
        <end position="115"/>
    </location>
</feature>
<feature type="compositionally biased region" description="Basic and acidic residues" evidence="1">
    <location>
        <begin position="13"/>
        <end position="38"/>
    </location>
</feature>
<dbReference type="EMBL" id="JAUUDS010000001">
    <property type="protein sequence ID" value="MDP1026524.1"/>
    <property type="molecule type" value="Genomic_DNA"/>
</dbReference>
<dbReference type="RefSeq" id="WP_305172081.1">
    <property type="nucleotide sequence ID" value="NZ_JAUUDS010000001.1"/>
</dbReference>
<feature type="region of interest" description="Disordered" evidence="1">
    <location>
        <begin position="1"/>
        <end position="115"/>
    </location>
</feature>
<sequence length="115" mass="11533">MDRINPPTTDDTQEVRGNRDGTAGHHFGNEYDSHDARSPTHVSVASGNGGSAIDPSAASEGDDADLPPDNGRRAHVDQRTGAVHGSGTSAGGGTRGDDLDSDDAGGSGAERPVGG</sequence>
<dbReference type="Proteomes" id="UP001230685">
    <property type="component" value="Unassembled WGS sequence"/>
</dbReference>
<reference evidence="2 3" key="1">
    <citation type="submission" date="2023-07" db="EMBL/GenBank/DDBJ databases">
        <authorList>
            <person name="Kim M.K."/>
        </authorList>
    </citation>
    <scope>NUCLEOTIDE SEQUENCE [LARGE SCALE GENOMIC DNA]</scope>
    <source>
        <strain evidence="2 3">KR1UV-12</strain>
    </source>
</reference>
<proteinExistence type="predicted"/>
<evidence type="ECO:0008006" key="4">
    <source>
        <dbReference type="Google" id="ProtNLM"/>
    </source>
</evidence>
<keyword evidence="3" id="KW-1185">Reference proteome</keyword>
<evidence type="ECO:0000313" key="3">
    <source>
        <dbReference type="Proteomes" id="UP001230685"/>
    </source>
</evidence>
<gene>
    <name evidence="2" type="ORF">Q5H91_04820</name>
</gene>
<organism evidence="2 3">
    <name type="scientific">Sphingomonas aurea</name>
    <dbReference type="NCBI Taxonomy" id="3063994"/>
    <lineage>
        <taxon>Bacteria</taxon>
        <taxon>Pseudomonadati</taxon>
        <taxon>Pseudomonadota</taxon>
        <taxon>Alphaproteobacteria</taxon>
        <taxon>Sphingomonadales</taxon>
        <taxon>Sphingomonadaceae</taxon>
        <taxon>Sphingomonas</taxon>
    </lineage>
</organism>
<feature type="compositionally biased region" description="Polar residues" evidence="1">
    <location>
        <begin position="1"/>
        <end position="10"/>
    </location>
</feature>
<name>A0ABT9EHX8_9SPHN</name>
<protein>
    <recommendedName>
        <fullName evidence="4">Chemotaxis protein</fullName>
    </recommendedName>
</protein>